<feature type="region of interest" description="Disordered" evidence="9">
    <location>
        <begin position="1"/>
        <end position="122"/>
    </location>
</feature>
<sequence>MEQLSRESEEHELPKEFEEHEASSCATFGTTDNTESDIHTVIEDISSQKKEEDNEESKAMKMKTDVTYTEQFPGESEKHEAASEATFGTTDSNGRNIVTDKDLSSQKKKEDGEETKSLETEELPLHQSIFHNNYAKMVDTLKSGYNVKMKDKHGNTALHLAVMLGRKSFVETLLDYKASVRTRNLLGWSSVDEAVSYRDEETVILMVRRLTEEIKEELIQNRRDLLDELKTFPDFYMELKWEIRSVVPGVSYLFPSDLCKIRRRGLLMRMDWSIIDYKVIVFRGHLAVIFDGAVTPHPSVDLLDVKKKEYIRMESETEHSETEVRNMAKMMMTEETKFFTMSTSNVAYTRMKKTSWLGAESDLTETVGQFVADIYQVHGLVGKFRLRGEHLGKKEDDKVKDEGKTDTSEVAGKADDKEKTNTMENKKHLPPPRPTRVTWEEYINAEPGMYPTLARKIKQTEYKMEVPNSIVGMVPTFPLTKAAFTKILQVIAPFKQFNKLREFMDNKLPPGFPVRLEIPIKLGISAKVSILEFRTSEELSEEVLHEDQFKIPEDYKEKIEETEEENEEKKRK</sequence>
<dbReference type="PANTHER" id="PTHR12447:SF25">
    <property type="entry name" value="ANKYRIN REPEAT DOMAIN-CONTAINING PROTEIN 13C"/>
    <property type="match status" value="1"/>
</dbReference>
<dbReference type="PROSITE" id="PS50297">
    <property type="entry name" value="ANK_REP_REGION"/>
    <property type="match status" value="1"/>
</dbReference>
<dbReference type="GO" id="GO:0005789">
    <property type="term" value="C:endoplasmic reticulum membrane"/>
    <property type="evidence" value="ECO:0007669"/>
    <property type="project" value="UniProtKB-SubCell"/>
</dbReference>
<feature type="region of interest" description="Disordered" evidence="9">
    <location>
        <begin position="395"/>
        <end position="434"/>
    </location>
</feature>
<gene>
    <name evidence="11" type="ORF">V9T40_001442</name>
</gene>
<feature type="compositionally biased region" description="Polar residues" evidence="9">
    <location>
        <begin position="86"/>
        <end position="96"/>
    </location>
</feature>
<dbReference type="InterPro" id="IPR036770">
    <property type="entry name" value="Ankyrin_rpt-contain_sf"/>
</dbReference>
<organism evidence="11 12">
    <name type="scientific">Parthenolecanium corni</name>
    <dbReference type="NCBI Taxonomy" id="536013"/>
    <lineage>
        <taxon>Eukaryota</taxon>
        <taxon>Metazoa</taxon>
        <taxon>Ecdysozoa</taxon>
        <taxon>Arthropoda</taxon>
        <taxon>Hexapoda</taxon>
        <taxon>Insecta</taxon>
        <taxon>Pterygota</taxon>
        <taxon>Neoptera</taxon>
        <taxon>Paraneoptera</taxon>
        <taxon>Hemiptera</taxon>
        <taxon>Sternorrhyncha</taxon>
        <taxon>Coccoidea</taxon>
        <taxon>Coccidae</taxon>
        <taxon>Parthenolecanium</taxon>
    </lineage>
</organism>
<dbReference type="Pfam" id="PF11904">
    <property type="entry name" value="ANKRD13_C"/>
    <property type="match status" value="1"/>
</dbReference>
<dbReference type="GO" id="GO:0005102">
    <property type="term" value="F:signaling receptor binding"/>
    <property type="evidence" value="ECO:0007669"/>
    <property type="project" value="TreeGrafter"/>
</dbReference>
<keyword evidence="6" id="KW-0143">Chaperone</keyword>
<evidence type="ECO:0000256" key="5">
    <source>
        <dbReference type="ARBA" id="ARBA00023136"/>
    </source>
</evidence>
<keyword evidence="4 8" id="KW-0040">ANK repeat</keyword>
<feature type="compositionally biased region" description="Basic and acidic residues" evidence="9">
    <location>
        <begin position="36"/>
        <end position="64"/>
    </location>
</feature>
<evidence type="ECO:0000259" key="10">
    <source>
        <dbReference type="Pfam" id="PF11904"/>
    </source>
</evidence>
<dbReference type="Proteomes" id="UP001367676">
    <property type="component" value="Unassembled WGS sequence"/>
</dbReference>
<keyword evidence="3" id="KW-0256">Endoplasmic reticulum</keyword>
<evidence type="ECO:0000256" key="7">
    <source>
        <dbReference type="ARBA" id="ARBA00037107"/>
    </source>
</evidence>
<comment type="subcellular location">
    <subcellularLocation>
        <location evidence="1">Endoplasmic reticulum membrane</location>
    </subcellularLocation>
</comment>
<feature type="domain" description="Ankyrin repeat" evidence="10">
    <location>
        <begin position="269"/>
        <end position="555"/>
    </location>
</feature>
<feature type="compositionally biased region" description="Polar residues" evidence="9">
    <location>
        <begin position="24"/>
        <end position="33"/>
    </location>
</feature>
<comment type="caution">
    <text evidence="11">The sequence shown here is derived from an EMBL/GenBank/DDBJ whole genome shotgun (WGS) entry which is preliminary data.</text>
</comment>
<dbReference type="PROSITE" id="PS50088">
    <property type="entry name" value="ANK_REPEAT"/>
    <property type="match status" value="1"/>
</dbReference>
<dbReference type="SMART" id="SM00248">
    <property type="entry name" value="ANK"/>
    <property type="match status" value="2"/>
</dbReference>
<feature type="compositionally biased region" description="Basic and acidic residues" evidence="9">
    <location>
        <begin position="395"/>
        <end position="427"/>
    </location>
</feature>
<dbReference type="GO" id="GO:0006621">
    <property type="term" value="P:protein retention in ER lumen"/>
    <property type="evidence" value="ECO:0007669"/>
    <property type="project" value="TreeGrafter"/>
</dbReference>
<evidence type="ECO:0000256" key="2">
    <source>
        <dbReference type="ARBA" id="ARBA00022737"/>
    </source>
</evidence>
<dbReference type="InterPro" id="IPR055285">
    <property type="entry name" value="ANKRD13_C"/>
</dbReference>
<evidence type="ECO:0000313" key="12">
    <source>
        <dbReference type="Proteomes" id="UP001367676"/>
    </source>
</evidence>
<evidence type="ECO:0000256" key="9">
    <source>
        <dbReference type="SAM" id="MobiDB-lite"/>
    </source>
</evidence>
<feature type="repeat" description="ANK" evidence="8">
    <location>
        <begin position="153"/>
        <end position="185"/>
    </location>
</feature>
<feature type="compositionally biased region" description="Basic and acidic residues" evidence="9">
    <location>
        <begin position="98"/>
        <end position="119"/>
    </location>
</feature>
<keyword evidence="2" id="KW-0677">Repeat</keyword>
<comment type="function">
    <text evidence="7">Acts as a molecular chaperone for G protein-coupled receptors, regulating their biogenesis and exit from the ER.</text>
</comment>
<dbReference type="EMBL" id="JBBCAQ010000019">
    <property type="protein sequence ID" value="KAK7595009.1"/>
    <property type="molecule type" value="Genomic_DNA"/>
</dbReference>
<reference evidence="11 12" key="1">
    <citation type="submission" date="2024-03" db="EMBL/GenBank/DDBJ databases">
        <title>Adaptation during the transition from Ophiocordyceps entomopathogen to insect associate is accompanied by gene loss and intensified selection.</title>
        <authorList>
            <person name="Ward C.M."/>
            <person name="Onetto C.A."/>
            <person name="Borneman A.R."/>
        </authorList>
    </citation>
    <scope>NUCLEOTIDE SEQUENCE [LARGE SCALE GENOMIC DNA]</scope>
    <source>
        <strain evidence="11">AWRI1</strain>
        <tissue evidence="11">Single Adult Female</tissue>
    </source>
</reference>
<evidence type="ECO:0000256" key="8">
    <source>
        <dbReference type="PROSITE-ProRule" id="PRU00023"/>
    </source>
</evidence>
<evidence type="ECO:0000256" key="3">
    <source>
        <dbReference type="ARBA" id="ARBA00022824"/>
    </source>
</evidence>
<dbReference type="Gene3D" id="1.25.40.20">
    <property type="entry name" value="Ankyrin repeat-containing domain"/>
    <property type="match status" value="1"/>
</dbReference>
<accession>A0AAN9TI00</accession>
<dbReference type="PANTHER" id="PTHR12447">
    <property type="entry name" value="ANKYRIN REPEAT DOMAIN-CONTAINING PROTEIN 13"/>
    <property type="match status" value="1"/>
</dbReference>
<dbReference type="InterPro" id="IPR021832">
    <property type="entry name" value="ANKRD13"/>
</dbReference>
<evidence type="ECO:0000256" key="6">
    <source>
        <dbReference type="ARBA" id="ARBA00023186"/>
    </source>
</evidence>
<dbReference type="SUPFAM" id="SSF48403">
    <property type="entry name" value="Ankyrin repeat"/>
    <property type="match status" value="1"/>
</dbReference>
<proteinExistence type="predicted"/>
<name>A0AAN9TI00_9HEMI</name>
<dbReference type="InterPro" id="IPR002110">
    <property type="entry name" value="Ankyrin_rpt"/>
</dbReference>
<dbReference type="Pfam" id="PF12796">
    <property type="entry name" value="Ank_2"/>
    <property type="match status" value="1"/>
</dbReference>
<evidence type="ECO:0000256" key="4">
    <source>
        <dbReference type="ARBA" id="ARBA00023043"/>
    </source>
</evidence>
<keyword evidence="5" id="KW-0472">Membrane</keyword>
<evidence type="ECO:0000256" key="1">
    <source>
        <dbReference type="ARBA" id="ARBA00004586"/>
    </source>
</evidence>
<feature type="compositionally biased region" description="Basic and acidic residues" evidence="9">
    <location>
        <begin position="1"/>
        <end position="22"/>
    </location>
</feature>
<protein>
    <recommendedName>
        <fullName evidence="10">Ankyrin repeat domain-containing protein</fullName>
    </recommendedName>
</protein>
<dbReference type="AlphaFoldDB" id="A0AAN9TI00"/>
<keyword evidence="12" id="KW-1185">Reference proteome</keyword>
<evidence type="ECO:0000313" key="11">
    <source>
        <dbReference type="EMBL" id="KAK7595009.1"/>
    </source>
</evidence>